<keyword evidence="5" id="KW-1185">Reference proteome</keyword>
<evidence type="ECO:0000313" key="4">
    <source>
        <dbReference type="EMBL" id="OIJ93005.1"/>
    </source>
</evidence>
<dbReference type="InterPro" id="IPR020459">
    <property type="entry name" value="AMP-binding"/>
</dbReference>
<keyword evidence="1" id="KW-0596">Phosphopantetheine</keyword>
<dbReference type="InterPro" id="IPR009081">
    <property type="entry name" value="PP-bd_ACP"/>
</dbReference>
<reference evidence="4 5" key="1">
    <citation type="submission" date="2016-10" db="EMBL/GenBank/DDBJ databases">
        <title>Genome sequence of Streptomyces sp. MUSC 1.</title>
        <authorList>
            <person name="Lee L.-H."/>
            <person name="Ser H.-L."/>
            <person name="Law J.W.-F."/>
        </authorList>
    </citation>
    <scope>NUCLEOTIDE SEQUENCE [LARGE SCALE GENOMIC DNA]</scope>
    <source>
        <strain evidence="4 5">MUSC 1</strain>
    </source>
</reference>
<dbReference type="GO" id="GO:0044550">
    <property type="term" value="P:secondary metabolite biosynthetic process"/>
    <property type="evidence" value="ECO:0007669"/>
    <property type="project" value="TreeGrafter"/>
</dbReference>
<evidence type="ECO:0000313" key="5">
    <source>
        <dbReference type="Proteomes" id="UP000179642"/>
    </source>
</evidence>
<dbReference type="OrthoDB" id="2472181at2"/>
<dbReference type="InterPro" id="IPR020845">
    <property type="entry name" value="AMP-binding_CS"/>
</dbReference>
<dbReference type="FunFam" id="3.40.50.12780:FF:000012">
    <property type="entry name" value="Non-ribosomal peptide synthetase"/>
    <property type="match status" value="1"/>
</dbReference>
<dbReference type="GO" id="GO:0005829">
    <property type="term" value="C:cytosol"/>
    <property type="evidence" value="ECO:0007669"/>
    <property type="project" value="TreeGrafter"/>
</dbReference>
<dbReference type="SUPFAM" id="SSF47336">
    <property type="entry name" value="ACP-like"/>
    <property type="match status" value="1"/>
</dbReference>
<evidence type="ECO:0000256" key="2">
    <source>
        <dbReference type="ARBA" id="ARBA00022553"/>
    </source>
</evidence>
<dbReference type="PROSITE" id="PS00012">
    <property type="entry name" value="PHOSPHOPANTETHEINE"/>
    <property type="match status" value="1"/>
</dbReference>
<dbReference type="Proteomes" id="UP000179642">
    <property type="component" value="Unassembled WGS sequence"/>
</dbReference>
<dbReference type="Pfam" id="PF13193">
    <property type="entry name" value="AMP-binding_C"/>
    <property type="match status" value="1"/>
</dbReference>
<accession>A0A1S2PHY7</accession>
<evidence type="ECO:0000256" key="1">
    <source>
        <dbReference type="ARBA" id="ARBA00022450"/>
    </source>
</evidence>
<dbReference type="InterPro" id="IPR000873">
    <property type="entry name" value="AMP-dep_synth/lig_dom"/>
</dbReference>
<dbReference type="EMBL" id="MLYO01000077">
    <property type="protein sequence ID" value="OIJ93005.1"/>
    <property type="molecule type" value="Genomic_DNA"/>
</dbReference>
<dbReference type="GO" id="GO:0043041">
    <property type="term" value="P:amino acid activation for nonribosomal peptide biosynthetic process"/>
    <property type="evidence" value="ECO:0007669"/>
    <property type="project" value="TreeGrafter"/>
</dbReference>
<dbReference type="PANTHER" id="PTHR45527">
    <property type="entry name" value="NONRIBOSOMAL PEPTIDE SYNTHETASE"/>
    <property type="match status" value="1"/>
</dbReference>
<dbReference type="InterPro" id="IPR025110">
    <property type="entry name" value="AMP-bd_C"/>
</dbReference>
<dbReference type="InterPro" id="IPR006162">
    <property type="entry name" value="Ppantetheine_attach_site"/>
</dbReference>
<feature type="domain" description="Carrier" evidence="3">
    <location>
        <begin position="817"/>
        <end position="890"/>
    </location>
</feature>
<keyword evidence="2" id="KW-0597">Phosphoprotein</keyword>
<dbReference type="Pfam" id="PF00550">
    <property type="entry name" value="PP-binding"/>
    <property type="match status" value="1"/>
</dbReference>
<dbReference type="GO" id="GO:0031177">
    <property type="term" value="F:phosphopantetheine binding"/>
    <property type="evidence" value="ECO:0007669"/>
    <property type="project" value="TreeGrafter"/>
</dbReference>
<dbReference type="SUPFAM" id="SSF56801">
    <property type="entry name" value="Acetyl-CoA synthetase-like"/>
    <property type="match status" value="1"/>
</dbReference>
<sequence>MAADPWSGPGRPRLWTESVPAACGSPAALRRRERELYGRHSGPAVRLTLLEYTDGVRELVAVTGPGDDGPDTLDRAALAVLGGTAARSDTGFPAVRVPEAEDGTAPWPRCRTVTVPGLDGAGDTAADLAGALLLVAARTHEDEPVLDVAVHTADGVHRVSLGTDALDEDQPVAAYRTWVREELARPLATAGGTGPRLALEVDLRPRAVPALLRVPALDAGRPVTVRVSAGGPDGAPQVQCWTAPGTPPDGRAADLRHRLTTVARQLLTGDQDVPLAAITLHDPAERARLLALGRTPRGTDSGPRRIDQLVRARAEQAPDAIALTDPQESATWTYRELVDTGERFAAALHELGVRPGDRVGVCLDRSARLVAVLLAVMTAGAAYVPLDPTYPADRLAYTARDADLSLVVVEDDGEHGDAFAGRSTVTLSRLRELASAQRALAPAPAVGPDDPAYVIYTSGSTGRPKGVVVPHRNVGRLLDATADDFRLGPQDVWTWFHSAAFDFSVWEIWGCLGTGGRLVVVPYWTCRSPEDFRALLLQERVTVLNQTPSAFSRLLRLEVADPAPLALRIVVFGGETLDTRALLPWFDTHPESTCRMVNMFGITETTVHVTARTVTRADALAAAQSVGRALPGWSVRVLDARGRLLPPGCAGEIAVGGDGPALEYLGRPELTAERFVDDPDGDGRLYLSGDKGRLLPDGQLEHLGRLDSQIKVRGHRIELDEIRSVLLAHPAVRAAAVVLTRPADEDATLDAYVVLDGAETLEVRRHAARLLPEYMVPATVTALAQLPLTVNGKVDVASLPEPRALADGGEPAAVEGEFGQGPLAAVLAAWRVTFGEPVTPDANFFDLGGNSLRALRVVHLLRDAGIRVDVRDVYRLRTPSALAEAASVAPADQARSA</sequence>
<dbReference type="Pfam" id="PF00501">
    <property type="entry name" value="AMP-binding"/>
    <property type="match status" value="1"/>
</dbReference>
<proteinExistence type="predicted"/>
<dbReference type="Gene3D" id="3.40.50.12780">
    <property type="entry name" value="N-terminal domain of ligase-like"/>
    <property type="match status" value="1"/>
</dbReference>
<dbReference type="Gene3D" id="1.10.1200.10">
    <property type="entry name" value="ACP-like"/>
    <property type="match status" value="1"/>
</dbReference>
<dbReference type="PANTHER" id="PTHR45527:SF1">
    <property type="entry name" value="FATTY ACID SYNTHASE"/>
    <property type="match status" value="1"/>
</dbReference>
<dbReference type="PROSITE" id="PS50075">
    <property type="entry name" value="CARRIER"/>
    <property type="match status" value="1"/>
</dbReference>
<protein>
    <recommendedName>
        <fullName evidence="3">Carrier domain-containing protein</fullName>
    </recommendedName>
</protein>
<name>A0A1S2PHY7_9ACTN</name>
<dbReference type="PRINTS" id="PR00154">
    <property type="entry name" value="AMPBINDING"/>
</dbReference>
<dbReference type="Gene3D" id="3.30.300.30">
    <property type="match status" value="1"/>
</dbReference>
<dbReference type="InterPro" id="IPR036736">
    <property type="entry name" value="ACP-like_sf"/>
</dbReference>
<dbReference type="InterPro" id="IPR045851">
    <property type="entry name" value="AMP-bd_C_sf"/>
</dbReference>
<dbReference type="AlphaFoldDB" id="A0A1S2PHY7"/>
<gene>
    <name evidence="4" type="ORF">BIV23_38255</name>
</gene>
<dbReference type="NCBIfam" id="TIGR01733">
    <property type="entry name" value="AA-adenyl-dom"/>
    <property type="match status" value="1"/>
</dbReference>
<evidence type="ECO:0000259" key="3">
    <source>
        <dbReference type="PROSITE" id="PS50075"/>
    </source>
</evidence>
<comment type="caution">
    <text evidence="4">The sequence shown here is derived from an EMBL/GenBank/DDBJ whole genome shotgun (WGS) entry which is preliminary data.</text>
</comment>
<dbReference type="InterPro" id="IPR010071">
    <property type="entry name" value="AA_adenyl_dom"/>
</dbReference>
<dbReference type="FunFam" id="3.40.50.980:FF:000001">
    <property type="entry name" value="Non-ribosomal peptide synthetase"/>
    <property type="match status" value="1"/>
</dbReference>
<organism evidence="4 5">
    <name type="scientific">Streptomyces monashensis</name>
    <dbReference type="NCBI Taxonomy" id="1678012"/>
    <lineage>
        <taxon>Bacteria</taxon>
        <taxon>Bacillati</taxon>
        <taxon>Actinomycetota</taxon>
        <taxon>Actinomycetes</taxon>
        <taxon>Kitasatosporales</taxon>
        <taxon>Streptomycetaceae</taxon>
        <taxon>Streptomyces</taxon>
    </lineage>
</organism>
<dbReference type="InterPro" id="IPR042099">
    <property type="entry name" value="ANL_N_sf"/>
</dbReference>
<dbReference type="PROSITE" id="PS00455">
    <property type="entry name" value="AMP_BINDING"/>
    <property type="match status" value="1"/>
</dbReference>